<dbReference type="InterPro" id="IPR052559">
    <property type="entry name" value="V-haloperoxidase"/>
</dbReference>
<dbReference type="SUPFAM" id="SSF48317">
    <property type="entry name" value="Acid phosphatase/Vanadium-dependent haloperoxidase"/>
    <property type="match status" value="1"/>
</dbReference>
<organism evidence="2 3">
    <name type="scientific">Phenylobacterium kunshanense</name>
    <dbReference type="NCBI Taxonomy" id="1445034"/>
    <lineage>
        <taxon>Bacteria</taxon>
        <taxon>Pseudomonadati</taxon>
        <taxon>Pseudomonadota</taxon>
        <taxon>Alphaproteobacteria</taxon>
        <taxon>Caulobacterales</taxon>
        <taxon>Caulobacteraceae</taxon>
        <taxon>Phenylobacterium</taxon>
    </lineage>
</organism>
<dbReference type="AlphaFoldDB" id="A0A328BD86"/>
<protein>
    <recommendedName>
        <fullName evidence="1">Vanadium chloroperoxidase N-terminal domain-containing protein</fullName>
    </recommendedName>
</protein>
<dbReference type="InterPro" id="IPR041067">
    <property type="entry name" value="VCPO_N"/>
</dbReference>
<evidence type="ECO:0000313" key="3">
    <source>
        <dbReference type="Proteomes" id="UP000249524"/>
    </source>
</evidence>
<dbReference type="Proteomes" id="UP000249524">
    <property type="component" value="Unassembled WGS sequence"/>
</dbReference>
<evidence type="ECO:0000313" key="2">
    <source>
        <dbReference type="EMBL" id="RAK64887.1"/>
    </source>
</evidence>
<comment type="caution">
    <text evidence="2">The sequence shown here is derived from an EMBL/GenBank/DDBJ whole genome shotgun (WGS) entry which is preliminary data.</text>
</comment>
<dbReference type="InterPro" id="IPR036938">
    <property type="entry name" value="PAP2/HPO_sf"/>
</dbReference>
<dbReference type="GO" id="GO:0004601">
    <property type="term" value="F:peroxidase activity"/>
    <property type="evidence" value="ECO:0007669"/>
    <property type="project" value="InterPro"/>
</dbReference>
<dbReference type="Gene3D" id="1.10.606.10">
    <property type="entry name" value="Vanadium-containing Chloroperoxidase, domain 2"/>
    <property type="match status" value="1"/>
</dbReference>
<name>A0A328BD86_9CAUL</name>
<evidence type="ECO:0000259" key="1">
    <source>
        <dbReference type="Pfam" id="PF17897"/>
    </source>
</evidence>
<dbReference type="CDD" id="cd03398">
    <property type="entry name" value="PAP2_haloperoxidase"/>
    <property type="match status" value="1"/>
</dbReference>
<keyword evidence="3" id="KW-1185">Reference proteome</keyword>
<proteinExistence type="predicted"/>
<dbReference type="PANTHER" id="PTHR34599:SF1">
    <property type="entry name" value="PHOSPHATIDIC ACID PHOSPHATASE TYPE 2_HALOPEROXIDASE DOMAIN-CONTAINING PROTEIN"/>
    <property type="match status" value="1"/>
</dbReference>
<accession>A0A328BD86</accession>
<feature type="domain" description="Vanadium chloroperoxidase N-terminal" evidence="1">
    <location>
        <begin position="7"/>
        <end position="115"/>
    </location>
</feature>
<gene>
    <name evidence="2" type="ORF">DJ019_12825</name>
</gene>
<dbReference type="PANTHER" id="PTHR34599">
    <property type="entry name" value="PEROXIDASE-RELATED"/>
    <property type="match status" value="1"/>
</dbReference>
<dbReference type="InterPro" id="IPR016119">
    <property type="entry name" value="Br/Cl_peroxidase_C"/>
</dbReference>
<reference evidence="2 3" key="1">
    <citation type="submission" date="2018-05" db="EMBL/GenBank/DDBJ databases">
        <authorList>
            <person name="Lanie J.A."/>
            <person name="Ng W.-L."/>
            <person name="Kazmierczak K.M."/>
            <person name="Andrzejewski T.M."/>
            <person name="Davidsen T.M."/>
            <person name="Wayne K.J."/>
            <person name="Tettelin H."/>
            <person name="Glass J.I."/>
            <person name="Rusch D."/>
            <person name="Podicherti R."/>
            <person name="Tsui H.-C.T."/>
            <person name="Winkler M.E."/>
        </authorList>
    </citation>
    <scope>NUCLEOTIDE SEQUENCE [LARGE SCALE GENOMIC DNA]</scope>
    <source>
        <strain evidence="2 3">BUT-10</strain>
    </source>
</reference>
<dbReference type="Pfam" id="PF17897">
    <property type="entry name" value="VCPO_N"/>
    <property type="match status" value="1"/>
</dbReference>
<dbReference type="Gene3D" id="1.20.144.10">
    <property type="entry name" value="Phosphatidic acid phosphatase type 2/haloperoxidase"/>
    <property type="match status" value="1"/>
</dbReference>
<sequence length="469" mass="50673">MEATMSVLYWNCVLLEASRRDFTKGFVGGQQPGPIRTSRAMAIVHLAIHDAVAFHSGSVGSAYLTKKGIPHAVPPLPAGATLDAVVAGAAVTAIRAMYPNHSGPIDDSLSNETGYPVGVAIARALVDYRSRDGWDVMLHDDQLPMPGHFEHRADPHQPGEPGQRRLGPKWGKVWRFTDSVLDADGHETHHEHLDPWPQSDYPAQLREVRDHGGAQRGARSAEQERIGVYWGYDGANGLGVPPRLYNQVARRIVDGKGLTEAQLADLFARLNVAMADAAIDAWHWKYHYNLWRPAVGVRLETSADGDPFWCPHGIPRTNNTPGHYTPDFPAYPSGHATFGAALFQVLRLALATGNGPIPIADVLAFGGGEKPAAAPSETFSFVSDELDGASLDADGSVRTRVEKRFDSFAEAVWENSVSRVYLGVHWRFDGIPSPDDAASPIGGVPLGLAIGEKTNDFFNAVPGAISDLP</sequence>
<dbReference type="EMBL" id="QFYS01000005">
    <property type="protein sequence ID" value="RAK64887.1"/>
    <property type="molecule type" value="Genomic_DNA"/>
</dbReference>